<proteinExistence type="predicted"/>
<keyword evidence="2" id="KW-1185">Reference proteome</keyword>
<dbReference type="EMBL" id="CP101462">
    <property type="protein sequence ID" value="UTT43894.1"/>
    <property type="molecule type" value="Genomic_DNA"/>
</dbReference>
<evidence type="ECO:0000313" key="1">
    <source>
        <dbReference type="EMBL" id="UTT43894.1"/>
    </source>
</evidence>
<accession>A0ABY5FR62</accession>
<dbReference type="InterPro" id="IPR046500">
    <property type="entry name" value="DUF6678"/>
</dbReference>
<gene>
    <name evidence="1" type="ORF">NMQ00_05165</name>
</gene>
<organism evidence="1 2">
    <name type="scientific">Exiguobacterium aurantiacum</name>
    <dbReference type="NCBI Taxonomy" id="33987"/>
    <lineage>
        <taxon>Bacteria</taxon>
        <taxon>Bacillati</taxon>
        <taxon>Bacillota</taxon>
        <taxon>Bacilli</taxon>
        <taxon>Bacillales</taxon>
        <taxon>Bacillales Family XII. Incertae Sedis</taxon>
        <taxon>Exiguobacterium</taxon>
    </lineage>
</organism>
<dbReference type="RefSeq" id="WP_255178228.1">
    <property type="nucleotide sequence ID" value="NZ_CP101462.1"/>
</dbReference>
<evidence type="ECO:0000313" key="2">
    <source>
        <dbReference type="Proteomes" id="UP001060325"/>
    </source>
</evidence>
<protein>
    <submittedName>
        <fullName evidence="1">Uncharacterized protein</fullName>
    </submittedName>
</protein>
<name>A0ABY5FR62_9BACL</name>
<reference evidence="1" key="1">
    <citation type="submission" date="2022-07" db="EMBL/GenBank/DDBJ databases">
        <title>Complete genome of CX2.</title>
        <authorList>
            <person name="Cao G."/>
        </authorList>
    </citation>
    <scope>NUCLEOTIDE SEQUENCE</scope>
    <source>
        <strain evidence="1">CX2</strain>
    </source>
</reference>
<dbReference type="Proteomes" id="UP001060325">
    <property type="component" value="Chromosome"/>
</dbReference>
<sequence>MDRQKRLHEIEKRQLTSVMNKTKWEGLRRAVAPTFLSNAPYQIKCVLEDTPSPEFLSKTADLSSDWDDGFPYPTASIEWMRVLPIVKEARGSIMEPEIHDVTDEFHHILRRLKIPFVMEGEIICIFGYVRDTGIFERGEN</sequence>
<dbReference type="Pfam" id="PF20383">
    <property type="entry name" value="DUF6678"/>
    <property type="match status" value="1"/>
</dbReference>